<dbReference type="AlphaFoldDB" id="A0A9N9YP38"/>
<evidence type="ECO:0000313" key="2">
    <source>
        <dbReference type="Proteomes" id="UP000696573"/>
    </source>
</evidence>
<dbReference type="EMBL" id="CABFNQ020000732">
    <property type="protein sequence ID" value="CAH0028375.1"/>
    <property type="molecule type" value="Genomic_DNA"/>
</dbReference>
<sequence>MMKMDSAKAGPGLCGLPLETLQNIAGYLADSYRPSLFAFSLTSKACHQASTLFIFRQINLKLRSREALQNDVGSLIKTLSHTNSARHVHSISLKGVLDTKTRNDDLGMTNTDHLGWWTDLRGNEIVPRQETIYSGGYFSYDESVVERDSDEDTAWAPVVNFIRTLPSLEKLVYDCLDQFPPSLLSALHKYHPKCKLYHMTLRLHTLLWDAPHPYEMALATSPCLYGVRVICVRRDSEGDDDFNQEATMELVAGLAPNLKEVTLINCFPYRGRRFTDDRAQWKGLPGYVPGMVGSLTSLSLFRSAEYLWEPDYIPTWAKFTDFGSLQRLTIGGPSDRGIDGGTMGLIARNHSFPRLKTLCVCLERNDPHGVRPEYGDDAAAFFSAFEPLTQLSVSGPLEPKILDAILHRHGRTLKELMLYPRECEFRGDGDRNREEIPMVLTKEHIQQIQAECPALEDLAIPVKRMMSSAAEVDIYRSLAKMSHLRSLLLTLDCSEWRVKRDSTYDPPFDEEDNRPGQFGYKRGVLRELLMNCAVDEALARSIWETARGERLESLKLWTTGAGQFGTGQIHIAEDFYTHMSRSWLIERVPRDDKEVIHIRELGRAEREAKDAYRRTVGSKGPRPKEMEVFRRIWPSKEGSESWYDDWSSIPLQV</sequence>
<gene>
    <name evidence="1" type="ORF">CRHIZ90672A_00010620</name>
</gene>
<comment type="caution">
    <text evidence="1">The sequence shown here is derived from an EMBL/GenBank/DDBJ whole genome shotgun (WGS) entry which is preliminary data.</text>
</comment>
<proteinExistence type="predicted"/>
<name>A0A9N9YP38_9HYPO</name>
<dbReference type="InterPro" id="IPR032675">
    <property type="entry name" value="LRR_dom_sf"/>
</dbReference>
<dbReference type="Proteomes" id="UP000696573">
    <property type="component" value="Unassembled WGS sequence"/>
</dbReference>
<evidence type="ECO:0000313" key="1">
    <source>
        <dbReference type="EMBL" id="CAH0028375.1"/>
    </source>
</evidence>
<organism evidence="1 2">
    <name type="scientific">Clonostachys rhizophaga</name>
    <dbReference type="NCBI Taxonomy" id="160324"/>
    <lineage>
        <taxon>Eukaryota</taxon>
        <taxon>Fungi</taxon>
        <taxon>Dikarya</taxon>
        <taxon>Ascomycota</taxon>
        <taxon>Pezizomycotina</taxon>
        <taxon>Sordariomycetes</taxon>
        <taxon>Hypocreomycetidae</taxon>
        <taxon>Hypocreales</taxon>
        <taxon>Bionectriaceae</taxon>
        <taxon>Clonostachys</taxon>
    </lineage>
</organism>
<accession>A0A9N9YP38</accession>
<keyword evidence="2" id="KW-1185">Reference proteome</keyword>
<reference evidence="1" key="1">
    <citation type="submission" date="2021-10" db="EMBL/GenBank/DDBJ databases">
        <authorList>
            <person name="Piombo E."/>
        </authorList>
    </citation>
    <scope>NUCLEOTIDE SEQUENCE</scope>
</reference>
<dbReference type="OrthoDB" id="3945550at2759"/>
<dbReference type="Gene3D" id="3.80.10.10">
    <property type="entry name" value="Ribonuclease Inhibitor"/>
    <property type="match status" value="1"/>
</dbReference>
<protein>
    <submittedName>
        <fullName evidence="1">Uncharacterized protein</fullName>
    </submittedName>
</protein>